<accession>A0ABY8QAS4</accession>
<dbReference type="EMBL" id="CP124535">
    <property type="protein sequence ID" value="WGV17380.1"/>
    <property type="molecule type" value="Genomic_DNA"/>
</dbReference>
<reference evidence="1 2" key="1">
    <citation type="submission" date="2023-04" db="EMBL/GenBank/DDBJ databases">
        <title>YMD61, complete Genome.</title>
        <authorList>
            <person name="Zhang J."/>
        </authorList>
    </citation>
    <scope>NUCLEOTIDE SEQUENCE [LARGE SCALE GENOMIC DNA]</scope>
    <source>
        <strain evidence="1 2">YMD61</strain>
    </source>
</reference>
<proteinExistence type="predicted"/>
<evidence type="ECO:0000313" key="2">
    <source>
        <dbReference type="Proteomes" id="UP001230978"/>
    </source>
</evidence>
<organism evidence="1 2">
    <name type="scientific">Fuscovulum ytuae</name>
    <dbReference type="NCBI Taxonomy" id="3042299"/>
    <lineage>
        <taxon>Bacteria</taxon>
        <taxon>Pseudomonadati</taxon>
        <taxon>Pseudomonadota</taxon>
        <taxon>Alphaproteobacteria</taxon>
        <taxon>Rhodobacterales</taxon>
        <taxon>Paracoccaceae</taxon>
        <taxon>Fuscovulum</taxon>
    </lineage>
</organism>
<gene>
    <name evidence="1" type="ORF">QF092_06190</name>
</gene>
<evidence type="ECO:0000313" key="1">
    <source>
        <dbReference type="EMBL" id="WGV17380.1"/>
    </source>
</evidence>
<dbReference type="RefSeq" id="WP_281468616.1">
    <property type="nucleotide sequence ID" value="NZ_CP124535.1"/>
</dbReference>
<keyword evidence="2" id="KW-1185">Reference proteome</keyword>
<protein>
    <recommendedName>
        <fullName evidence="3">Polysaccharide pyruvyl transferase domain-containing protein</fullName>
    </recommendedName>
</protein>
<sequence>MKKAGKIHFVHHLEKRYVAANLGDWICCPYYYFPDYFAQYTCILHSDWAVLWHEIERDDIVIFGGGGLLDNSDELNRVLNRLINCCDNVIIWGAGTHKYNKDNIFGKKTATEEIHYDRAAIVGVRDYMHPSGLPYLPCVSCLNPAFLTPQDSVPIKRTIGTIKSALETNFAVEGLPSFVTNAQPIGKVAKYILSSQVILVSSYHGAYWAMLLGKKAVLPSTRLGVDKYRYFRHPVGFYDGNSFNEDELLSIASNLPEIPSFLEESRKLNHDFFEKTRIYIEARIEPSMPNETIQNMAKRIAQLDFTIVDMWNEIRRLNGKVAQLSQEKR</sequence>
<name>A0ABY8QAS4_9RHOB</name>
<dbReference type="Proteomes" id="UP001230978">
    <property type="component" value="Chromosome"/>
</dbReference>
<evidence type="ECO:0008006" key="3">
    <source>
        <dbReference type="Google" id="ProtNLM"/>
    </source>
</evidence>